<proteinExistence type="predicted"/>
<evidence type="ECO:0000313" key="2">
    <source>
        <dbReference type="EMBL" id="KAK3381789.1"/>
    </source>
</evidence>
<evidence type="ECO:0000313" key="3">
    <source>
        <dbReference type="Proteomes" id="UP001285441"/>
    </source>
</evidence>
<feature type="chain" id="PRO_5042108817" description="SnoaL-like domain-containing protein" evidence="1">
    <location>
        <begin position="17"/>
        <end position="162"/>
    </location>
</feature>
<organism evidence="2 3">
    <name type="scientific">Podospora didyma</name>
    <dbReference type="NCBI Taxonomy" id="330526"/>
    <lineage>
        <taxon>Eukaryota</taxon>
        <taxon>Fungi</taxon>
        <taxon>Dikarya</taxon>
        <taxon>Ascomycota</taxon>
        <taxon>Pezizomycotina</taxon>
        <taxon>Sordariomycetes</taxon>
        <taxon>Sordariomycetidae</taxon>
        <taxon>Sordariales</taxon>
        <taxon>Podosporaceae</taxon>
        <taxon>Podospora</taxon>
    </lineage>
</organism>
<sequence>MKFQIIPFLLAGTAAAQDPLPFPPITAPTVALAKFASEAFTEVFFQLNGNKNLPAAIEKYISPKFTLIANGNSLTYDVWHENILKQGDYFSDLVMTDERVVVVPFDDQGKTGQAVHLANITGVEKGLGRFRADCMSNFRIGLKADGSMVIESGDGIAALRAL</sequence>
<dbReference type="AlphaFoldDB" id="A0AAE0TW49"/>
<dbReference type="EMBL" id="JAULSW010000005">
    <property type="protein sequence ID" value="KAK3381789.1"/>
    <property type="molecule type" value="Genomic_DNA"/>
</dbReference>
<name>A0AAE0TW49_9PEZI</name>
<evidence type="ECO:0000256" key="1">
    <source>
        <dbReference type="SAM" id="SignalP"/>
    </source>
</evidence>
<gene>
    <name evidence="2" type="ORF">B0H63DRAFT_524474</name>
</gene>
<feature type="signal peptide" evidence="1">
    <location>
        <begin position="1"/>
        <end position="16"/>
    </location>
</feature>
<keyword evidence="3" id="KW-1185">Reference proteome</keyword>
<protein>
    <recommendedName>
        <fullName evidence="4">SnoaL-like domain-containing protein</fullName>
    </recommendedName>
</protein>
<keyword evidence="1" id="KW-0732">Signal</keyword>
<accession>A0AAE0TW49</accession>
<dbReference type="Proteomes" id="UP001285441">
    <property type="component" value="Unassembled WGS sequence"/>
</dbReference>
<comment type="caution">
    <text evidence="2">The sequence shown here is derived from an EMBL/GenBank/DDBJ whole genome shotgun (WGS) entry which is preliminary data.</text>
</comment>
<reference evidence="2" key="2">
    <citation type="submission" date="2023-06" db="EMBL/GenBank/DDBJ databases">
        <authorList>
            <consortium name="Lawrence Berkeley National Laboratory"/>
            <person name="Haridas S."/>
            <person name="Hensen N."/>
            <person name="Bonometti L."/>
            <person name="Westerberg I."/>
            <person name="Brannstrom I.O."/>
            <person name="Guillou S."/>
            <person name="Cros-Aarteil S."/>
            <person name="Calhoun S."/>
            <person name="Kuo A."/>
            <person name="Mondo S."/>
            <person name="Pangilinan J."/>
            <person name="Riley R."/>
            <person name="LaButti K."/>
            <person name="Andreopoulos B."/>
            <person name="Lipzen A."/>
            <person name="Chen C."/>
            <person name="Yanf M."/>
            <person name="Daum C."/>
            <person name="Ng V."/>
            <person name="Clum A."/>
            <person name="Steindorff A."/>
            <person name="Ohm R."/>
            <person name="Martin F."/>
            <person name="Silar P."/>
            <person name="Natvig D."/>
            <person name="Lalanne C."/>
            <person name="Gautier V."/>
            <person name="Ament-velasquez S.L."/>
            <person name="Kruys A."/>
            <person name="Hutchinson M.I."/>
            <person name="Powell A.J."/>
            <person name="Barry K."/>
            <person name="Miller A.N."/>
            <person name="Grigoriev I.V."/>
            <person name="Debuchy R."/>
            <person name="Gladieux P."/>
            <person name="Thoren M.H."/>
            <person name="Johannesson H."/>
        </authorList>
    </citation>
    <scope>NUCLEOTIDE SEQUENCE</scope>
    <source>
        <strain evidence="2">CBS 232.78</strain>
    </source>
</reference>
<reference evidence="2" key="1">
    <citation type="journal article" date="2023" name="Mol. Phylogenet. Evol.">
        <title>Genome-scale phylogeny and comparative genomics of the fungal order Sordariales.</title>
        <authorList>
            <person name="Hensen N."/>
            <person name="Bonometti L."/>
            <person name="Westerberg I."/>
            <person name="Brannstrom I.O."/>
            <person name="Guillou S."/>
            <person name="Cros-Aarteil S."/>
            <person name="Calhoun S."/>
            <person name="Haridas S."/>
            <person name="Kuo A."/>
            <person name="Mondo S."/>
            <person name="Pangilinan J."/>
            <person name="Riley R."/>
            <person name="LaButti K."/>
            <person name="Andreopoulos B."/>
            <person name="Lipzen A."/>
            <person name="Chen C."/>
            <person name="Yan M."/>
            <person name="Daum C."/>
            <person name="Ng V."/>
            <person name="Clum A."/>
            <person name="Steindorff A."/>
            <person name="Ohm R.A."/>
            <person name="Martin F."/>
            <person name="Silar P."/>
            <person name="Natvig D.O."/>
            <person name="Lalanne C."/>
            <person name="Gautier V."/>
            <person name="Ament-Velasquez S.L."/>
            <person name="Kruys A."/>
            <person name="Hutchinson M.I."/>
            <person name="Powell A.J."/>
            <person name="Barry K."/>
            <person name="Miller A.N."/>
            <person name="Grigoriev I.V."/>
            <person name="Debuchy R."/>
            <person name="Gladieux P."/>
            <person name="Hiltunen Thoren M."/>
            <person name="Johannesson H."/>
        </authorList>
    </citation>
    <scope>NUCLEOTIDE SEQUENCE</scope>
    <source>
        <strain evidence="2">CBS 232.78</strain>
    </source>
</reference>
<evidence type="ECO:0008006" key="4">
    <source>
        <dbReference type="Google" id="ProtNLM"/>
    </source>
</evidence>